<proteinExistence type="predicted"/>
<dbReference type="EMBL" id="FLUM01000001">
    <property type="protein sequence ID" value="SBV90871.1"/>
    <property type="molecule type" value="Genomic_DNA"/>
</dbReference>
<sequence length="59" mass="6688">MKNSTYSLLFKRLTTKDNFVKYELADKLKHVFVFSSFNPTGTPSMKLTAQADALTEQSP</sequence>
<name>A0A212IUI9_9BACT</name>
<protein>
    <submittedName>
        <fullName evidence="1">Uncharacterized protein</fullName>
    </submittedName>
</protein>
<gene>
    <name evidence="1" type="ORF">KL86DYS1_10187</name>
</gene>
<organism evidence="1">
    <name type="scientific">uncultured Dysgonomonas sp</name>
    <dbReference type="NCBI Taxonomy" id="206096"/>
    <lineage>
        <taxon>Bacteria</taxon>
        <taxon>Pseudomonadati</taxon>
        <taxon>Bacteroidota</taxon>
        <taxon>Bacteroidia</taxon>
        <taxon>Bacteroidales</taxon>
        <taxon>Dysgonomonadaceae</taxon>
        <taxon>Dysgonomonas</taxon>
        <taxon>environmental samples</taxon>
    </lineage>
</organism>
<evidence type="ECO:0000313" key="1">
    <source>
        <dbReference type="EMBL" id="SBV90871.1"/>
    </source>
</evidence>
<reference evidence="1" key="1">
    <citation type="submission" date="2016-04" db="EMBL/GenBank/DDBJ databases">
        <authorList>
            <person name="Evans L.H."/>
            <person name="Alamgir A."/>
            <person name="Owens N."/>
            <person name="Weber N.D."/>
            <person name="Virtaneva K."/>
            <person name="Barbian K."/>
            <person name="Babar A."/>
            <person name="Rosenke K."/>
        </authorList>
    </citation>
    <scope>NUCLEOTIDE SEQUENCE</scope>
    <source>
        <strain evidence="1">86-1</strain>
    </source>
</reference>
<dbReference type="AlphaFoldDB" id="A0A212IUI9"/>
<accession>A0A212IUI9</accession>